<reference evidence="1" key="1">
    <citation type="submission" date="2025-08" db="UniProtKB">
        <authorList>
            <consortium name="Ensembl"/>
        </authorList>
    </citation>
    <scope>IDENTIFICATION</scope>
</reference>
<proteinExistence type="predicted"/>
<name>A0A3B5LET8_9TELE</name>
<dbReference type="Ensembl" id="ENSXCOT00000008299.1">
    <property type="protein sequence ID" value="ENSXCOP00000008201.1"/>
    <property type="gene ID" value="ENSXCOG00000006299.1"/>
</dbReference>
<dbReference type="GeneTree" id="ENSGT01120000271962"/>
<reference evidence="1" key="2">
    <citation type="submission" date="2025-09" db="UniProtKB">
        <authorList>
            <consortium name="Ensembl"/>
        </authorList>
    </citation>
    <scope>IDENTIFICATION</scope>
</reference>
<dbReference type="STRING" id="32473.ENSXCOP00000008201"/>
<dbReference type="Proteomes" id="UP000261380">
    <property type="component" value="Unplaced"/>
</dbReference>
<accession>A0A3B5LET8</accession>
<organism evidence="1 2">
    <name type="scientific">Xiphophorus couchianus</name>
    <name type="common">Monterrey platyfish</name>
    <dbReference type="NCBI Taxonomy" id="32473"/>
    <lineage>
        <taxon>Eukaryota</taxon>
        <taxon>Metazoa</taxon>
        <taxon>Chordata</taxon>
        <taxon>Craniata</taxon>
        <taxon>Vertebrata</taxon>
        <taxon>Euteleostomi</taxon>
        <taxon>Actinopterygii</taxon>
        <taxon>Neopterygii</taxon>
        <taxon>Teleostei</taxon>
        <taxon>Neoteleostei</taxon>
        <taxon>Acanthomorphata</taxon>
        <taxon>Ovalentaria</taxon>
        <taxon>Atherinomorphae</taxon>
        <taxon>Cyprinodontiformes</taxon>
        <taxon>Poeciliidae</taxon>
        <taxon>Poeciliinae</taxon>
        <taxon>Xiphophorus</taxon>
    </lineage>
</organism>
<sequence>MPKKKSDLTKYHNWVTSGCSVNVVLDTHIWLIFLLDEALRCHCGGKRRCPSSIETCITSDSVCISANFYGVPQPFYFRGCYRESDCRKVNYPGLSSASCCRTDLCN</sequence>
<evidence type="ECO:0000313" key="1">
    <source>
        <dbReference type="Ensembl" id="ENSXCOP00000008201.1"/>
    </source>
</evidence>
<evidence type="ECO:0000313" key="2">
    <source>
        <dbReference type="Proteomes" id="UP000261380"/>
    </source>
</evidence>
<keyword evidence="2" id="KW-1185">Reference proteome</keyword>
<dbReference type="SUPFAM" id="SSF57302">
    <property type="entry name" value="Snake toxin-like"/>
    <property type="match status" value="1"/>
</dbReference>
<dbReference type="InterPro" id="IPR045860">
    <property type="entry name" value="Snake_toxin-like_sf"/>
</dbReference>
<protein>
    <submittedName>
        <fullName evidence="1">Uncharacterized protein</fullName>
    </submittedName>
</protein>
<dbReference type="AlphaFoldDB" id="A0A3B5LET8"/>